<dbReference type="SUPFAM" id="SSF48452">
    <property type="entry name" value="TPR-like"/>
    <property type="match status" value="2"/>
</dbReference>
<dbReference type="Gene3D" id="1.25.40.10">
    <property type="entry name" value="Tetratricopeptide repeat domain"/>
    <property type="match status" value="1"/>
</dbReference>
<keyword evidence="2" id="KW-1185">Reference proteome</keyword>
<evidence type="ECO:0000313" key="1">
    <source>
        <dbReference type="EMBL" id="GGO66401.1"/>
    </source>
</evidence>
<evidence type="ECO:0008006" key="3">
    <source>
        <dbReference type="Google" id="ProtNLM"/>
    </source>
</evidence>
<comment type="caution">
    <text evidence="1">The sequence shown here is derived from an EMBL/GenBank/DDBJ whole genome shotgun (WGS) entry which is preliminary data.</text>
</comment>
<proteinExistence type="predicted"/>
<dbReference type="InterPro" id="IPR011990">
    <property type="entry name" value="TPR-like_helical_dom_sf"/>
</dbReference>
<dbReference type="RefSeq" id="WP_188702530.1">
    <property type="nucleotide sequence ID" value="NZ_BMMQ01000009.1"/>
</dbReference>
<accession>A0ABQ2N2R8</accession>
<protein>
    <recommendedName>
        <fullName evidence="3">Tetratricopeptide repeat protein</fullName>
    </recommendedName>
</protein>
<sequence length="932" mass="99693">MSEPTTAREALEALDHIFMGPERLAAAQLAVRLADEEGDEDLAYKARMRLTSAASWLDDTEIMIPSYGWCVAKHDSDPARFPIDPFGEEDGADLLFQGKWMASDLAQNSGFPLAQIENVVDDLERRFREAGLSMHGLLQVRRDLALSSGDVELAQRITAERDLHPKDDHSHCDACVRSSDVDLALASGDADRAMALWQEIHAGNYSCGEEPERVDATMLLPLLRAGRADEALAMHAASYRLVRQYHAEGTMFAQHLPFLAVSGNLTRGLDMIERHLPSIAAAPFNERSTMHTLSRVAVLLDALVDAGRGDVPVRGSDEAGLRRLLGHEGVLTAAQFAERAWSAAAELAGKLDERDRTTGSAAAVARRRALRGERIPAPFGGEGYTPAAAASEALPSDARGWASLARRRQMWGGSAAAVEEAREKALEDPRFAPVVWSDRIDEAVDRGDEAAVSELLARRIQALRAADWGELADAQERLGRFAAPGAEEGAAAAISAELDRGADDPDAWAWMLAHFLSVGAQPDAEEPDGRLNAIDAALESLTDEDPFLLFVRLATLRLVTLLNSQRGPEAGEFALAALRDPRAAGQPAGELRRLGAIGLAHADRRDEAIEILDGLLTDVAQAEGQASYAAEVARTAGLMLAETGRFDESVARLEFAARASERSGEPDPSITWQLGSAQQAAGYTQAALETFEDIYRAESEAEAAPNEILPTLMKLAEVAQQAEDPGLAFRSYMEAAGMAQQLGEPRAIINVQTALGNLEREHGDPDAVDAFEEALEAARGLDDDDPWTLVEALHNLGGARMQFGDAGGEANLDEAIALAVAAETPAAAVDIEISRGIGLRHLDDLPRAAAVFEGAADRAAEFGGGLAAVANMHAAVALEELGELGRAETRYRTSLANGEQGTGVYVGAVMRLAAMLDGQGRETDANELRGLL</sequence>
<evidence type="ECO:0000313" key="2">
    <source>
        <dbReference type="Proteomes" id="UP000638043"/>
    </source>
</evidence>
<dbReference type="EMBL" id="BMMQ01000009">
    <property type="protein sequence ID" value="GGO66401.1"/>
    <property type="molecule type" value="Genomic_DNA"/>
</dbReference>
<name>A0ABQ2N2R8_9MICO</name>
<gene>
    <name evidence="1" type="ORF">GCM10010910_25760</name>
</gene>
<reference evidence="2" key="1">
    <citation type="journal article" date="2019" name="Int. J. Syst. Evol. Microbiol.">
        <title>The Global Catalogue of Microorganisms (GCM) 10K type strain sequencing project: providing services to taxonomists for standard genome sequencing and annotation.</title>
        <authorList>
            <consortium name="The Broad Institute Genomics Platform"/>
            <consortium name="The Broad Institute Genome Sequencing Center for Infectious Disease"/>
            <person name="Wu L."/>
            <person name="Ma J."/>
        </authorList>
    </citation>
    <scope>NUCLEOTIDE SEQUENCE [LARGE SCALE GENOMIC DNA]</scope>
    <source>
        <strain evidence="2">CGMCC 4.7181</strain>
    </source>
</reference>
<organism evidence="1 2">
    <name type="scientific">Microbacterium nanhaiense</name>
    <dbReference type="NCBI Taxonomy" id="1301026"/>
    <lineage>
        <taxon>Bacteria</taxon>
        <taxon>Bacillati</taxon>
        <taxon>Actinomycetota</taxon>
        <taxon>Actinomycetes</taxon>
        <taxon>Micrococcales</taxon>
        <taxon>Microbacteriaceae</taxon>
        <taxon>Microbacterium</taxon>
    </lineage>
</organism>
<dbReference type="Proteomes" id="UP000638043">
    <property type="component" value="Unassembled WGS sequence"/>
</dbReference>